<dbReference type="EMBL" id="OAPG01000022">
    <property type="protein sequence ID" value="SNX87927.1"/>
    <property type="molecule type" value="Genomic_DNA"/>
</dbReference>
<dbReference type="Proteomes" id="UP001294444">
    <property type="component" value="Unassembled WGS sequence"/>
</dbReference>
<evidence type="ECO:0000256" key="1">
    <source>
        <dbReference type="SAM" id="MobiDB-lite"/>
    </source>
</evidence>
<dbReference type="PANTHER" id="PTHR28218">
    <property type="entry name" value="VPS4-ASSOCIATED PROTEIN 1"/>
    <property type="match status" value="1"/>
</dbReference>
<dbReference type="GO" id="GO:0005768">
    <property type="term" value="C:endosome"/>
    <property type="evidence" value="ECO:0007669"/>
    <property type="project" value="TreeGrafter"/>
</dbReference>
<gene>
    <name evidence="2" type="ORF">MEPE_06638</name>
</gene>
<dbReference type="InterPro" id="IPR013640">
    <property type="entry name" value="Vfa1"/>
</dbReference>
<name>A0AAJ4XTT1_9BASI</name>
<evidence type="ECO:0008006" key="4">
    <source>
        <dbReference type="Google" id="ProtNLM"/>
    </source>
</evidence>
<protein>
    <recommendedName>
        <fullName evidence="4">DUF1742-domain-containing protein</fullName>
    </recommendedName>
</protein>
<comment type="caution">
    <text evidence="2">The sequence shown here is derived from an EMBL/GenBank/DDBJ whole genome shotgun (WGS) entry which is preliminary data.</text>
</comment>
<keyword evidence="3" id="KW-1185">Reference proteome</keyword>
<dbReference type="PANTHER" id="PTHR28218:SF1">
    <property type="entry name" value="VPS4-ASSOCIATED PROTEIN 1"/>
    <property type="match status" value="1"/>
</dbReference>
<dbReference type="AlphaFoldDB" id="A0AAJ4XTT1"/>
<dbReference type="GO" id="GO:0007034">
    <property type="term" value="P:vacuolar transport"/>
    <property type="evidence" value="ECO:0007669"/>
    <property type="project" value="TreeGrafter"/>
</dbReference>
<dbReference type="Pfam" id="PF08432">
    <property type="entry name" value="Vfa1"/>
    <property type="match status" value="1"/>
</dbReference>
<reference evidence="2" key="1">
    <citation type="submission" date="2023-10" db="EMBL/GenBank/DDBJ databases">
        <authorList>
            <person name="Guldener U."/>
        </authorList>
    </citation>
    <scope>NUCLEOTIDE SEQUENCE</scope>
    <source>
        <strain evidence="2">Mp4</strain>
    </source>
</reference>
<evidence type="ECO:0000313" key="2">
    <source>
        <dbReference type="EMBL" id="SNX87927.1"/>
    </source>
</evidence>
<organism evidence="2 3">
    <name type="scientific">Melanopsichium pennsylvanicum</name>
    <dbReference type="NCBI Taxonomy" id="63383"/>
    <lineage>
        <taxon>Eukaryota</taxon>
        <taxon>Fungi</taxon>
        <taxon>Dikarya</taxon>
        <taxon>Basidiomycota</taxon>
        <taxon>Ustilaginomycotina</taxon>
        <taxon>Ustilaginomycetes</taxon>
        <taxon>Ustilaginales</taxon>
        <taxon>Ustilaginaceae</taxon>
        <taxon>Melanopsichium</taxon>
    </lineage>
</organism>
<proteinExistence type="predicted"/>
<feature type="region of interest" description="Disordered" evidence="1">
    <location>
        <begin position="67"/>
        <end position="92"/>
    </location>
</feature>
<feature type="compositionally biased region" description="Low complexity" evidence="1">
    <location>
        <begin position="67"/>
        <end position="89"/>
    </location>
</feature>
<sequence>MANTVKPANVYIHRQAATPKPCFVCHKLSPHVLVSQTIPTLDFLYTCHAHLADRHFATKLSDPSADRSFSSSSSSTSSLSSPSIGSTSGDRLADKVSQEEIANIKAEYEAKLKAKEAAVKDKDKDKHAQDSKPFSAMSVAGSVFSTVTSTVSGLASSAIGSIPTEPAHTASTVTGSIATATEVFAKQHPLHAKYALHREFYAARVREWNNKMVKKKEKELNMPLAPRNALP</sequence>
<evidence type="ECO:0000313" key="3">
    <source>
        <dbReference type="Proteomes" id="UP001294444"/>
    </source>
</evidence>
<accession>A0AAJ4XTT1</accession>